<dbReference type="PROSITE" id="PS50279">
    <property type="entry name" value="BPTI_KUNITZ_2"/>
    <property type="match status" value="1"/>
</dbReference>
<keyword evidence="4" id="KW-0732">Signal</keyword>
<dbReference type="Proteomes" id="UP000887578">
    <property type="component" value="Unplaced"/>
</dbReference>
<keyword evidence="2" id="KW-0722">Serine protease inhibitor</keyword>
<protein>
    <submittedName>
        <fullName evidence="7">BPTI/Kunitz inhibitor domain-containing protein</fullName>
    </submittedName>
</protein>
<dbReference type="SUPFAM" id="SSF57362">
    <property type="entry name" value="BPTI-like"/>
    <property type="match status" value="1"/>
</dbReference>
<evidence type="ECO:0000256" key="2">
    <source>
        <dbReference type="ARBA" id="ARBA00022900"/>
    </source>
</evidence>
<evidence type="ECO:0000259" key="5">
    <source>
        <dbReference type="PROSITE" id="PS50279"/>
    </source>
</evidence>
<dbReference type="InterPro" id="IPR050098">
    <property type="entry name" value="TFPI/VKTCI-like"/>
</dbReference>
<dbReference type="Pfam" id="PF00014">
    <property type="entry name" value="Kunitz_BPTI"/>
    <property type="match status" value="1"/>
</dbReference>
<sequence length="106" mass="12208">MGYFNFWIYITVVTVVTSMRLPNPPIFTKTSQYPSICYLPPDSGICESPEFIPKFNDAPLFEEPTKTQYYFDVITAECYPFSVQNCGGNENRFKTLDDCQDTCKLD</sequence>
<keyword evidence="3" id="KW-1015">Disulfide bond</keyword>
<dbReference type="PANTHER" id="PTHR10083">
    <property type="entry name" value="KUNITZ-TYPE PROTEASE INHIBITOR-RELATED"/>
    <property type="match status" value="1"/>
</dbReference>
<dbReference type="PANTHER" id="PTHR10083:SF374">
    <property type="entry name" value="BPTI_KUNITZ INHIBITOR DOMAIN-CONTAINING PROTEIN"/>
    <property type="match status" value="1"/>
</dbReference>
<dbReference type="WBParaSite" id="PDA_v2.g4089.t1">
    <property type="protein sequence ID" value="PDA_v2.g4089.t1"/>
    <property type="gene ID" value="PDA_v2.g4089"/>
</dbReference>
<dbReference type="InterPro" id="IPR036880">
    <property type="entry name" value="Kunitz_BPTI_sf"/>
</dbReference>
<dbReference type="AlphaFoldDB" id="A0A914QRA2"/>
<feature type="domain" description="BPTI/Kunitz inhibitor" evidence="5">
    <location>
        <begin position="37"/>
        <end position="103"/>
    </location>
</feature>
<feature type="chain" id="PRO_5037574704" evidence="4">
    <location>
        <begin position="19"/>
        <end position="106"/>
    </location>
</feature>
<reference evidence="7" key="1">
    <citation type="submission" date="2022-11" db="UniProtKB">
        <authorList>
            <consortium name="WormBaseParasite"/>
        </authorList>
    </citation>
    <scope>IDENTIFICATION</scope>
</reference>
<evidence type="ECO:0000256" key="3">
    <source>
        <dbReference type="ARBA" id="ARBA00023157"/>
    </source>
</evidence>
<evidence type="ECO:0000256" key="1">
    <source>
        <dbReference type="ARBA" id="ARBA00022690"/>
    </source>
</evidence>
<dbReference type="GO" id="GO:0005615">
    <property type="term" value="C:extracellular space"/>
    <property type="evidence" value="ECO:0007669"/>
    <property type="project" value="TreeGrafter"/>
</dbReference>
<dbReference type="PRINTS" id="PR00759">
    <property type="entry name" value="BASICPTASE"/>
</dbReference>
<dbReference type="Gene3D" id="4.10.410.10">
    <property type="entry name" value="Pancreatic trypsin inhibitor Kunitz domain"/>
    <property type="match status" value="1"/>
</dbReference>
<feature type="signal peptide" evidence="4">
    <location>
        <begin position="1"/>
        <end position="18"/>
    </location>
</feature>
<accession>A0A914QRA2</accession>
<dbReference type="SMART" id="SM00131">
    <property type="entry name" value="KU"/>
    <property type="match status" value="1"/>
</dbReference>
<keyword evidence="6" id="KW-1185">Reference proteome</keyword>
<keyword evidence="1" id="KW-0646">Protease inhibitor</keyword>
<name>A0A914QRA2_9BILA</name>
<evidence type="ECO:0000313" key="7">
    <source>
        <dbReference type="WBParaSite" id="PDA_v2.g4089.t1"/>
    </source>
</evidence>
<dbReference type="GO" id="GO:0004867">
    <property type="term" value="F:serine-type endopeptidase inhibitor activity"/>
    <property type="evidence" value="ECO:0007669"/>
    <property type="project" value="UniProtKB-KW"/>
</dbReference>
<proteinExistence type="predicted"/>
<dbReference type="InterPro" id="IPR002223">
    <property type="entry name" value="Kunitz_BPTI"/>
</dbReference>
<organism evidence="6 7">
    <name type="scientific">Panagrolaimus davidi</name>
    <dbReference type="NCBI Taxonomy" id="227884"/>
    <lineage>
        <taxon>Eukaryota</taxon>
        <taxon>Metazoa</taxon>
        <taxon>Ecdysozoa</taxon>
        <taxon>Nematoda</taxon>
        <taxon>Chromadorea</taxon>
        <taxon>Rhabditida</taxon>
        <taxon>Tylenchina</taxon>
        <taxon>Panagrolaimomorpha</taxon>
        <taxon>Panagrolaimoidea</taxon>
        <taxon>Panagrolaimidae</taxon>
        <taxon>Panagrolaimus</taxon>
    </lineage>
</organism>
<evidence type="ECO:0000256" key="4">
    <source>
        <dbReference type="SAM" id="SignalP"/>
    </source>
</evidence>
<evidence type="ECO:0000313" key="6">
    <source>
        <dbReference type="Proteomes" id="UP000887578"/>
    </source>
</evidence>